<dbReference type="Proteomes" id="UP000709295">
    <property type="component" value="Unassembled WGS sequence"/>
</dbReference>
<organism evidence="1 2">
    <name type="scientific">Phytophthora aleatoria</name>
    <dbReference type="NCBI Taxonomy" id="2496075"/>
    <lineage>
        <taxon>Eukaryota</taxon>
        <taxon>Sar</taxon>
        <taxon>Stramenopiles</taxon>
        <taxon>Oomycota</taxon>
        <taxon>Peronosporomycetes</taxon>
        <taxon>Peronosporales</taxon>
        <taxon>Peronosporaceae</taxon>
        <taxon>Phytophthora</taxon>
    </lineage>
</organism>
<gene>
    <name evidence="1" type="ORF">JG688_00007827</name>
</gene>
<accession>A0A8J5IZ78</accession>
<protein>
    <submittedName>
        <fullName evidence="1">Uncharacterized protein</fullName>
    </submittedName>
</protein>
<keyword evidence="2" id="KW-1185">Reference proteome</keyword>
<evidence type="ECO:0000313" key="2">
    <source>
        <dbReference type="Proteomes" id="UP000709295"/>
    </source>
</evidence>
<dbReference type="EMBL" id="JAENGY010000390">
    <property type="protein sequence ID" value="KAG6964141.1"/>
    <property type="molecule type" value="Genomic_DNA"/>
</dbReference>
<feature type="non-terminal residue" evidence="1">
    <location>
        <position position="1"/>
    </location>
</feature>
<comment type="caution">
    <text evidence="1">The sequence shown here is derived from an EMBL/GenBank/DDBJ whole genome shotgun (WGS) entry which is preliminary data.</text>
</comment>
<proteinExistence type="predicted"/>
<name>A0A8J5IZ78_9STRA</name>
<sequence>LRLYTAIPSCEQWLQAAGVFYPKTTVVEGDDTADVDSLYSGYCGPSDEIMECGLNILELFFFFLKTSLWQQVASQTHRYWQQTLVELADKAYAAQNGAEGNHARPPRSREKVVAKLSKLQKIQPHELLQSTGLLVARMIATLKTVFQLNKGS</sequence>
<dbReference type="AlphaFoldDB" id="A0A8J5IZ78"/>
<reference evidence="1" key="1">
    <citation type="submission" date="2021-01" db="EMBL/GenBank/DDBJ databases">
        <title>Phytophthora aleatoria, a newly-described species from Pinus radiata is distinct from Phytophthora cactorum isolates based on comparative genomics.</title>
        <authorList>
            <person name="Mcdougal R."/>
            <person name="Panda P."/>
            <person name="Williams N."/>
            <person name="Studholme D.J."/>
        </authorList>
    </citation>
    <scope>NUCLEOTIDE SEQUENCE</scope>
    <source>
        <strain evidence="1">NZFS 4037</strain>
    </source>
</reference>
<evidence type="ECO:0000313" key="1">
    <source>
        <dbReference type="EMBL" id="KAG6964141.1"/>
    </source>
</evidence>